<evidence type="ECO:0000259" key="2">
    <source>
        <dbReference type="Pfam" id="PF11724"/>
    </source>
</evidence>
<accession>A0ABT2L0Y0</accession>
<keyword evidence="4" id="KW-1185">Reference proteome</keyword>
<dbReference type="InterPro" id="IPR037063">
    <property type="entry name" value="PHb_sf"/>
</dbReference>
<comment type="caution">
    <text evidence="3">The sequence shown here is derived from an EMBL/GenBank/DDBJ whole genome shotgun (WGS) entry which is preliminary data.</text>
</comment>
<evidence type="ECO:0000313" key="3">
    <source>
        <dbReference type="EMBL" id="MCT4795465.1"/>
    </source>
</evidence>
<dbReference type="SUPFAM" id="SSF50729">
    <property type="entry name" value="PH domain-like"/>
    <property type="match status" value="1"/>
</dbReference>
<feature type="domain" description="YvbH-like oligomerisation" evidence="2">
    <location>
        <begin position="144"/>
        <end position="204"/>
    </location>
</feature>
<reference evidence="3 4" key="1">
    <citation type="submission" date="2022-07" db="EMBL/GenBank/DDBJ databases">
        <title>Genomic and pangenome structural analysis of the polyextremophile Exiguobacterium.</title>
        <authorList>
            <person name="Shen L."/>
        </authorList>
    </citation>
    <scope>NUCLEOTIDE SEQUENCE [LARGE SCALE GENOMIC DNA]</scope>
    <source>
        <strain evidence="3 4">12_1</strain>
    </source>
</reference>
<gene>
    <name evidence="3" type="ORF">NQG31_07905</name>
</gene>
<name>A0ABT2L0Y0_9BACL</name>
<dbReference type="PANTHER" id="PTHR35796">
    <property type="entry name" value="HYPOTHETICAL CYTOSOLIC PROTEIN"/>
    <property type="match status" value="1"/>
</dbReference>
<dbReference type="RefSeq" id="WP_034816465.1">
    <property type="nucleotide sequence ID" value="NZ_JANIEK010000026.1"/>
</dbReference>
<dbReference type="InterPro" id="IPR021722">
    <property type="entry name" value="YvbH_oligomer_dom"/>
</dbReference>
<dbReference type="Gene3D" id="1.10.287.210">
    <property type="match status" value="1"/>
</dbReference>
<dbReference type="Gene3D" id="2.30.29.50">
    <property type="entry name" value="Bacterial Pleckstrin homology domain"/>
    <property type="match status" value="1"/>
</dbReference>
<dbReference type="Pfam" id="PF08000">
    <property type="entry name" value="bPH_1"/>
    <property type="match status" value="1"/>
</dbReference>
<dbReference type="InterPro" id="IPR012544">
    <property type="entry name" value="PHb"/>
</dbReference>
<dbReference type="PANTHER" id="PTHR35796:SF2">
    <property type="entry name" value="YVBH-LIKE OLIGOMERISATION REGION"/>
    <property type="match status" value="1"/>
</dbReference>
<evidence type="ECO:0000313" key="4">
    <source>
        <dbReference type="Proteomes" id="UP001206821"/>
    </source>
</evidence>
<dbReference type="EMBL" id="JANIEK010000026">
    <property type="protein sequence ID" value="MCT4795465.1"/>
    <property type="molecule type" value="Genomic_DNA"/>
</dbReference>
<dbReference type="Proteomes" id="UP001206821">
    <property type="component" value="Unassembled WGS sequence"/>
</dbReference>
<sequence>MFKKLASDLTGFSDIGEVIDPQDFDKADSDDYVLHEDNEEIYFLIKSKSDEYCFTNLAMIHLDGTSAMSSKRVLYRYPYVQFPLHDVMFETAGTVDLDVEIKFTIGDKPYSIDVNKKQIEHVKDLYKSLLAIAEKQREGRKMMEFANTSLTHSVSILSGLRQGDMNVASTFKQLNEQSFDWLQGHYHEWNRKDFGDVFEKYINN</sequence>
<organism evidence="3 4">
    <name type="scientific">Exiguobacterium alkaliphilum</name>
    <dbReference type="NCBI Taxonomy" id="1428684"/>
    <lineage>
        <taxon>Bacteria</taxon>
        <taxon>Bacillati</taxon>
        <taxon>Bacillota</taxon>
        <taxon>Bacilli</taxon>
        <taxon>Bacillales</taxon>
        <taxon>Bacillales Family XII. Incertae Sedis</taxon>
        <taxon>Exiguobacterium</taxon>
    </lineage>
</organism>
<protein>
    <submittedName>
        <fullName evidence="3">PH domain-containing protein</fullName>
    </submittedName>
</protein>
<evidence type="ECO:0000259" key="1">
    <source>
        <dbReference type="Pfam" id="PF08000"/>
    </source>
</evidence>
<proteinExistence type="predicted"/>
<dbReference type="Pfam" id="PF11724">
    <property type="entry name" value="YvbH_ext"/>
    <property type="match status" value="1"/>
</dbReference>
<feature type="domain" description="Bacterial Pleckstrin homology" evidence="1">
    <location>
        <begin position="13"/>
        <end position="132"/>
    </location>
</feature>